<keyword evidence="1" id="KW-0677">Repeat</keyword>
<keyword evidence="2 3" id="KW-0040">ANK repeat</keyword>
<evidence type="ECO:0000256" key="2">
    <source>
        <dbReference type="ARBA" id="ARBA00023043"/>
    </source>
</evidence>
<dbReference type="SMART" id="SM00248">
    <property type="entry name" value="ANK"/>
    <property type="match status" value="20"/>
</dbReference>
<evidence type="ECO:0000313" key="7">
    <source>
        <dbReference type="Proteomes" id="UP001322138"/>
    </source>
</evidence>
<accession>A0ABR0FIC8</accession>
<evidence type="ECO:0000256" key="3">
    <source>
        <dbReference type="PROSITE-ProRule" id="PRU00023"/>
    </source>
</evidence>
<dbReference type="Pfam" id="PF12796">
    <property type="entry name" value="Ank_2"/>
    <property type="match status" value="4"/>
</dbReference>
<feature type="region of interest" description="Disordered" evidence="4">
    <location>
        <begin position="1696"/>
        <end position="1750"/>
    </location>
</feature>
<evidence type="ECO:0000256" key="4">
    <source>
        <dbReference type="SAM" id="MobiDB-lite"/>
    </source>
</evidence>
<feature type="repeat" description="ANK" evidence="3">
    <location>
        <begin position="1106"/>
        <end position="1138"/>
    </location>
</feature>
<feature type="repeat" description="ANK" evidence="3">
    <location>
        <begin position="1242"/>
        <end position="1274"/>
    </location>
</feature>
<feature type="repeat" description="ANK" evidence="3">
    <location>
        <begin position="931"/>
        <end position="956"/>
    </location>
</feature>
<dbReference type="PANTHER" id="PTHR24123">
    <property type="entry name" value="ANKYRIN REPEAT-CONTAINING"/>
    <property type="match status" value="1"/>
</dbReference>
<dbReference type="Gene3D" id="1.25.40.20">
    <property type="entry name" value="Ankyrin repeat-containing domain"/>
    <property type="match status" value="4"/>
</dbReference>
<dbReference type="InterPro" id="IPR002110">
    <property type="entry name" value="Ankyrin_rpt"/>
</dbReference>
<feature type="repeat" description="ANK" evidence="3">
    <location>
        <begin position="1275"/>
        <end position="1308"/>
    </location>
</feature>
<feature type="repeat" description="ANK" evidence="3">
    <location>
        <begin position="965"/>
        <end position="997"/>
    </location>
</feature>
<dbReference type="PANTHER" id="PTHR24123:SF33">
    <property type="entry name" value="PROTEIN HOS4"/>
    <property type="match status" value="1"/>
</dbReference>
<reference evidence="6 7" key="1">
    <citation type="journal article" date="2023" name="bioRxiv">
        <title>High-quality genome assemblies of four members of thePodospora anserinaspecies complex.</title>
        <authorList>
            <person name="Ament-Velasquez S.L."/>
            <person name="Vogan A.A."/>
            <person name="Wallerman O."/>
            <person name="Hartmann F."/>
            <person name="Gautier V."/>
            <person name="Silar P."/>
            <person name="Giraud T."/>
            <person name="Johannesson H."/>
        </authorList>
    </citation>
    <scope>NUCLEOTIDE SEQUENCE [LARGE SCALE GENOMIC DNA]</scope>
    <source>
        <strain evidence="6 7">CBS 112042</strain>
    </source>
</reference>
<evidence type="ECO:0000259" key="5">
    <source>
        <dbReference type="Pfam" id="PF24883"/>
    </source>
</evidence>
<evidence type="ECO:0000256" key="1">
    <source>
        <dbReference type="ARBA" id="ARBA00022737"/>
    </source>
</evidence>
<dbReference type="PROSITE" id="PS50088">
    <property type="entry name" value="ANK_REPEAT"/>
    <property type="match status" value="10"/>
</dbReference>
<protein>
    <recommendedName>
        <fullName evidence="5">Nephrocystin 3-like N-terminal domain-containing protein</fullName>
    </recommendedName>
</protein>
<comment type="caution">
    <text evidence="6">The sequence shown here is derived from an EMBL/GenBank/DDBJ whole genome shotgun (WGS) entry which is preliminary data.</text>
</comment>
<dbReference type="Pfam" id="PF13637">
    <property type="entry name" value="Ank_4"/>
    <property type="match status" value="1"/>
</dbReference>
<feature type="repeat" description="ANK" evidence="3">
    <location>
        <begin position="1138"/>
        <end position="1170"/>
    </location>
</feature>
<dbReference type="RefSeq" id="XP_062731810.1">
    <property type="nucleotide sequence ID" value="XM_062878389.1"/>
</dbReference>
<dbReference type="Pfam" id="PF24883">
    <property type="entry name" value="NPHP3_N"/>
    <property type="match status" value="1"/>
</dbReference>
<dbReference type="Pfam" id="PF00023">
    <property type="entry name" value="Ank"/>
    <property type="match status" value="2"/>
</dbReference>
<dbReference type="InterPro" id="IPR036770">
    <property type="entry name" value="Ankyrin_rpt-contain_sf"/>
</dbReference>
<dbReference type="InterPro" id="IPR056884">
    <property type="entry name" value="NPHP3-like_N"/>
</dbReference>
<proteinExistence type="predicted"/>
<feature type="domain" description="Nephrocystin 3-like N-terminal" evidence="5">
    <location>
        <begin position="296"/>
        <end position="460"/>
    </location>
</feature>
<keyword evidence="7" id="KW-1185">Reference proteome</keyword>
<dbReference type="Proteomes" id="UP001322138">
    <property type="component" value="Unassembled WGS sequence"/>
</dbReference>
<name>A0ABR0FIC8_9PEZI</name>
<gene>
    <name evidence="6" type="ORF">QC761_401040</name>
</gene>
<dbReference type="GeneID" id="87897871"/>
<sequence>MSLDIHFSGEPGDASFDLVAVHGFFNTSSEAWDLGSESEPWLKEQLTAKKRYGRLLFHRYDTGASAVQGLCDRGAIQKEAIMLLQKVAEQRKDQDPPRPLIFLALDFGGLIIKEAIIQASRHTLEFANISASTRLMSFVGTPHRWHNEQDLESKLASFLFAKRPTTLTVEDINRLAKTVSSISDEFVQTRATIHSTLISVCSEAPDAYGIHQIFTSSLGIPMELRFSAQSVDAVQEVSVRDALIETLESRILGVINTPTPTHTLAWLNDAVVVQAPSPTPPIMSVRTADSDHVPFSWLDDSPVFKEWMNHEGCKIMHIHGSSNVSVAASYAYQQARTHASTGGFTSGLTLYFRFDRHDCQRNTIKSMATLFLAQTIARFGTLPASTQFPSFEPPLFDKALTEQDVFFLLNSFRLDCNRPARTTWVLDRLDECEPASCNWFLKQLASIAARCELYFKVLITTASPKHVQTQLAAAGCESLSLDIASSQVGPGIKIPPVPASRHCPVLEPYAPQLGDLLGACQPDQDLFRMVVDWLNLQASRWNTRAEMAEVVAALSPPSPRVLLGAVMQAVPTLLRPIARDILCWVRNAVRPLTPLELASALEFQGADLGCLNIELYIARIFGPLLTIRHGEVHFTQPWVRELLSVLEKTTHWYAAASTADDHKEIAKACLRFLRLPETIKALSQRCGGARASGVLLTSRHDIVSYAVTFWPTHYRLGYLAADSSASTPEDLISFLGDSKALRAWFSAHGCLLPPHQQPHSSYLSALPIVSHLGLETQVENMLPIHADLPTSLQELEDALCEASRMGHKKIVDLLLSRPWTLTLHGVVGAMEAAALAAEYELVEMLFTYAKNKHKDQATSHMYPHSILARLAWAGKGELLESLMQGRPSGDPTSPTVPASKLLCAVATGHIDIIKTLLQHGEDANYLDDTRLSRTPLHMACRSGYGDAVRALVADGAADIEGHNGQGQTALQKAINLGNIDATKALLDGGADIASVEAEIPRTDGSFPYPAFYMAACESSFQCITAVLERGANADATTDEYTPLCYAAATGKLAWAKLLLAHGARVNGLGKWVPLCQATMKNTGKNMDMVELLLEHGADINASGSADVATPLERASEANLMEVVEFLMAKGADIGLHGAGSTALSRAASKGHTKMVRYLLKAGSNPNEAHPAATSWKALHWAHHHPECLEVLLDSGADIDAMSKDGTAVYIASYNNHLESVKLLISRGANLELTCEFPGLWDSNCTALLGAAGKGNAEIVRALLDAGADITARSLRDETALHLAISHANSEATVRVLLEYTPDLNAQESFFQHTPLHRLMLEATTHLSIAKILVTRGTSLEIRNKGGYTILDYAIYWREYEVAKYLVRAKAKINTVGSTWGGPLHIACWRMNLDMIRFLVANGADANLIDNSRGVPLLVAMTEYQEGEDVTLEMRKAVVRYLIEEAKADVTLRGGMYFITVLNGACMQPDADLLQYILDQDPVDSDMETAGFNGCRPIHFATYQSLEHVSKVLARGADINACDKLGRTTLHTAVASGRPDVVEKILSLTGSRYINETDRDGWTPLMWAVRQCSHWGVKSDNQEEIVRLLLDHGASLWKTGRTCHEEGWSALKLARYYGASQEVILLLTPKQRHYLDDKGEPQVWDPQAHRSRRAKKQNGFCDLCLYTLWGSGYANGRLWLCAKCYTYQNEFFPELKDWTPANDGEEFDPDAPEEQEEEAEPAVGEIGEPSPGQVKQVQTTEADYWSDSDSD</sequence>
<feature type="repeat" description="ANK" evidence="3">
    <location>
        <begin position="896"/>
        <end position="928"/>
    </location>
</feature>
<dbReference type="EMBL" id="JAFFGZ010000006">
    <property type="protein sequence ID" value="KAK4642834.1"/>
    <property type="molecule type" value="Genomic_DNA"/>
</dbReference>
<evidence type="ECO:0000313" key="6">
    <source>
        <dbReference type="EMBL" id="KAK4642834.1"/>
    </source>
</evidence>
<organism evidence="6 7">
    <name type="scientific">Podospora bellae-mahoneyi</name>
    <dbReference type="NCBI Taxonomy" id="2093777"/>
    <lineage>
        <taxon>Eukaryota</taxon>
        <taxon>Fungi</taxon>
        <taxon>Dikarya</taxon>
        <taxon>Ascomycota</taxon>
        <taxon>Pezizomycotina</taxon>
        <taxon>Sordariomycetes</taxon>
        <taxon>Sordariomycetidae</taxon>
        <taxon>Sordariales</taxon>
        <taxon>Podosporaceae</taxon>
        <taxon>Podospora</taxon>
    </lineage>
</organism>
<dbReference type="PROSITE" id="PS50297">
    <property type="entry name" value="ANK_REP_REGION"/>
    <property type="match status" value="9"/>
</dbReference>
<feature type="repeat" description="ANK" evidence="3">
    <location>
        <begin position="1038"/>
        <end position="1070"/>
    </location>
</feature>
<feature type="repeat" description="ANK" evidence="3">
    <location>
        <begin position="1382"/>
        <end position="1410"/>
    </location>
</feature>
<feature type="repeat" description="ANK" evidence="3">
    <location>
        <begin position="1203"/>
        <end position="1235"/>
    </location>
</feature>
<dbReference type="SUPFAM" id="SSF48403">
    <property type="entry name" value="Ankyrin repeat"/>
    <property type="match status" value="2"/>
</dbReference>
<feature type="compositionally biased region" description="Acidic residues" evidence="4">
    <location>
        <begin position="1702"/>
        <end position="1719"/>
    </location>
</feature>
<dbReference type="InterPro" id="IPR051165">
    <property type="entry name" value="Multifunctional_ANK_Repeat"/>
</dbReference>
<dbReference type="PRINTS" id="PR01415">
    <property type="entry name" value="ANKYRIN"/>
</dbReference>